<dbReference type="EMBL" id="JAJBOM010000185">
    <property type="protein sequence ID" value="MCB5621303.1"/>
    <property type="molecule type" value="Genomic_DNA"/>
</dbReference>
<feature type="non-terminal residue" evidence="1">
    <location>
        <position position="1"/>
    </location>
</feature>
<reference evidence="1" key="1">
    <citation type="submission" date="2021-10" db="EMBL/GenBank/DDBJ databases">
        <title>Collection of gut derived symbiotic bacterial strains cultured from healthy donors.</title>
        <authorList>
            <person name="Lin H."/>
            <person name="Littmann E."/>
            <person name="Claire K."/>
            <person name="Pamer E."/>
        </authorList>
    </citation>
    <scope>NUCLEOTIDE SEQUENCE</scope>
    <source>
        <strain evidence="1">MSK.23.18</strain>
    </source>
</reference>
<evidence type="ECO:0000313" key="1">
    <source>
        <dbReference type="EMBL" id="MCB5621303.1"/>
    </source>
</evidence>
<name>A0AAJ1EX33_MEDGN</name>
<evidence type="ECO:0000313" key="2">
    <source>
        <dbReference type="Proteomes" id="UP001297370"/>
    </source>
</evidence>
<gene>
    <name evidence="1" type="ORF">LIQ08_19580</name>
</gene>
<dbReference type="AlphaFoldDB" id="A0AAJ1EX33"/>
<proteinExistence type="predicted"/>
<dbReference type="Proteomes" id="UP001297370">
    <property type="component" value="Unassembled WGS sequence"/>
</dbReference>
<dbReference type="RefSeq" id="WP_226982348.1">
    <property type="nucleotide sequence ID" value="NZ_JAJBOM010000185.1"/>
</dbReference>
<protein>
    <submittedName>
        <fullName evidence="1">Uncharacterized protein</fullName>
    </submittedName>
</protein>
<accession>A0AAJ1EX33</accession>
<sequence length="62" mass="7090">ILFVLQFRITGNKNGQELTLALLQLLWGYLIPVLKVCASAAPIATRPPYFCSYFTIAYFHRQ</sequence>
<organism evidence="1 2">
    <name type="scientific">Mediterraneibacter gnavus</name>
    <name type="common">Ruminococcus gnavus</name>
    <dbReference type="NCBI Taxonomy" id="33038"/>
    <lineage>
        <taxon>Bacteria</taxon>
        <taxon>Bacillati</taxon>
        <taxon>Bacillota</taxon>
        <taxon>Clostridia</taxon>
        <taxon>Lachnospirales</taxon>
        <taxon>Lachnospiraceae</taxon>
        <taxon>Mediterraneibacter</taxon>
    </lineage>
</organism>
<comment type="caution">
    <text evidence="1">The sequence shown here is derived from an EMBL/GenBank/DDBJ whole genome shotgun (WGS) entry which is preliminary data.</text>
</comment>